<dbReference type="InterPro" id="IPR000504">
    <property type="entry name" value="RRM_dom"/>
</dbReference>
<dbReference type="SMART" id="SM00360">
    <property type="entry name" value="RRM"/>
    <property type="match status" value="1"/>
</dbReference>
<feature type="domain" description="RRM" evidence="4">
    <location>
        <begin position="95"/>
        <end position="167"/>
    </location>
</feature>
<evidence type="ECO:0000256" key="2">
    <source>
        <dbReference type="ARBA" id="ARBA00022884"/>
    </source>
</evidence>
<dbReference type="PROSITE" id="PS50102">
    <property type="entry name" value="RRM"/>
    <property type="match status" value="1"/>
</dbReference>
<keyword evidence="6" id="KW-1185">Reference proteome</keyword>
<evidence type="ECO:0000259" key="4">
    <source>
        <dbReference type="PROSITE" id="PS50102"/>
    </source>
</evidence>
<evidence type="ECO:0000256" key="1">
    <source>
        <dbReference type="ARBA" id="ARBA00022737"/>
    </source>
</evidence>
<dbReference type="InterPro" id="IPR035979">
    <property type="entry name" value="RBD_domain_sf"/>
</dbReference>
<reference evidence="5 6" key="1">
    <citation type="submission" date="2020-10" db="EMBL/GenBank/DDBJ databases">
        <title>The Coptis chinensis genome and diversification of protoberbering-type alkaloids.</title>
        <authorList>
            <person name="Wang B."/>
            <person name="Shu S."/>
            <person name="Song C."/>
            <person name="Liu Y."/>
        </authorList>
    </citation>
    <scope>NUCLEOTIDE SEQUENCE [LARGE SCALE GENOMIC DNA]</scope>
    <source>
        <strain evidence="5">HL-2020</strain>
        <tissue evidence="5">Leaf</tissue>
    </source>
</reference>
<dbReference type="GO" id="GO:0003723">
    <property type="term" value="F:RNA binding"/>
    <property type="evidence" value="ECO:0007669"/>
    <property type="project" value="UniProtKB-UniRule"/>
</dbReference>
<name>A0A835H532_9MAGN</name>
<dbReference type="SUPFAM" id="SSF54928">
    <property type="entry name" value="RNA-binding domain, RBD"/>
    <property type="match status" value="1"/>
</dbReference>
<evidence type="ECO:0000313" key="5">
    <source>
        <dbReference type="EMBL" id="KAF9591917.1"/>
    </source>
</evidence>
<dbReference type="OrthoDB" id="272703at2759"/>
<keyword evidence="2 3" id="KW-0694">RNA-binding</keyword>
<comment type="caution">
    <text evidence="5">The sequence shown here is derived from an EMBL/GenBank/DDBJ whole genome shotgun (WGS) entry which is preliminary data.</text>
</comment>
<dbReference type="InterPro" id="IPR012677">
    <property type="entry name" value="Nucleotide-bd_a/b_plait_sf"/>
</dbReference>
<dbReference type="EMBL" id="JADFTS010000008">
    <property type="protein sequence ID" value="KAF9591917.1"/>
    <property type="molecule type" value="Genomic_DNA"/>
</dbReference>
<dbReference type="Pfam" id="PF00076">
    <property type="entry name" value="RRM_1"/>
    <property type="match status" value="1"/>
</dbReference>
<evidence type="ECO:0000313" key="6">
    <source>
        <dbReference type="Proteomes" id="UP000631114"/>
    </source>
</evidence>
<proteinExistence type="predicted"/>
<sequence length="167" mass="18798">MATAPEIPPGYRDWSKCGDFGGPCKDVDAATREELRRQRRTKTFCRMLLSNVKIYCCQLDHVICVSPETFPKIIPPPGAKILVPPLNIKENARNNSVVIKNLSKDIRDNDLLKLFTDFGPVPKVQVAMYKKTGVSLCVGFARFESIDDAERAMNNLNADGYHIEWLV</sequence>
<accession>A0A835H532</accession>
<organism evidence="5 6">
    <name type="scientific">Coptis chinensis</name>
    <dbReference type="NCBI Taxonomy" id="261450"/>
    <lineage>
        <taxon>Eukaryota</taxon>
        <taxon>Viridiplantae</taxon>
        <taxon>Streptophyta</taxon>
        <taxon>Embryophyta</taxon>
        <taxon>Tracheophyta</taxon>
        <taxon>Spermatophyta</taxon>
        <taxon>Magnoliopsida</taxon>
        <taxon>Ranunculales</taxon>
        <taxon>Ranunculaceae</taxon>
        <taxon>Coptidoideae</taxon>
        <taxon>Coptis</taxon>
    </lineage>
</organism>
<evidence type="ECO:0000256" key="3">
    <source>
        <dbReference type="PROSITE-ProRule" id="PRU00176"/>
    </source>
</evidence>
<dbReference type="PANTHER" id="PTHR24012">
    <property type="entry name" value="RNA BINDING PROTEIN"/>
    <property type="match status" value="1"/>
</dbReference>
<keyword evidence="1" id="KW-0677">Repeat</keyword>
<protein>
    <recommendedName>
        <fullName evidence="4">RRM domain-containing protein</fullName>
    </recommendedName>
</protein>
<dbReference type="Proteomes" id="UP000631114">
    <property type="component" value="Unassembled WGS sequence"/>
</dbReference>
<dbReference type="Gene3D" id="3.30.70.330">
    <property type="match status" value="1"/>
</dbReference>
<dbReference type="AlphaFoldDB" id="A0A835H532"/>
<gene>
    <name evidence="5" type="ORF">IFM89_010275</name>
</gene>